<keyword evidence="4" id="KW-1185">Reference proteome</keyword>
<feature type="domain" description="PD-(D/E)XK nuclease-like" evidence="2">
    <location>
        <begin position="233"/>
        <end position="475"/>
    </location>
</feature>
<dbReference type="Pfam" id="PF20516">
    <property type="entry name" value="PDDEXK_12"/>
    <property type="match status" value="1"/>
</dbReference>
<name>A0A9P5AGT5_9HYPO</name>
<dbReference type="EMBL" id="PVQB02000347">
    <property type="protein sequence ID" value="KAF4338403.1"/>
    <property type="molecule type" value="Genomic_DNA"/>
</dbReference>
<evidence type="ECO:0000313" key="4">
    <source>
        <dbReference type="Proteomes" id="UP000730481"/>
    </source>
</evidence>
<protein>
    <recommendedName>
        <fullName evidence="2">PD-(D/E)XK nuclease-like domain-containing protein</fullName>
    </recommendedName>
</protein>
<reference evidence="3" key="1">
    <citation type="journal article" date="2017" name="Mycologia">
        <title>Fusarium algeriense, sp. nov., a novel toxigenic crown rot pathogen of durum wheat from Algeria is nested in the Fusarium burgessii species complex.</title>
        <authorList>
            <person name="Laraba I."/>
            <person name="Keddad A."/>
            <person name="Boureghda H."/>
            <person name="Abdallah N."/>
            <person name="Vaughan M.M."/>
            <person name="Proctor R.H."/>
            <person name="Busman M."/>
            <person name="O'Donnell K."/>
        </authorList>
    </citation>
    <scope>NUCLEOTIDE SEQUENCE</scope>
    <source>
        <strain evidence="3">NRRL 25174</strain>
    </source>
</reference>
<gene>
    <name evidence="3" type="ORF">FBEOM_7672</name>
</gene>
<accession>A0A9P5AGT5</accession>
<dbReference type="OrthoDB" id="4161186at2759"/>
<dbReference type="Proteomes" id="UP000730481">
    <property type="component" value="Unassembled WGS sequence"/>
</dbReference>
<feature type="region of interest" description="Disordered" evidence="1">
    <location>
        <begin position="1"/>
        <end position="72"/>
    </location>
</feature>
<dbReference type="AlphaFoldDB" id="A0A9P5AGT5"/>
<organism evidence="3 4">
    <name type="scientific">Fusarium beomiforme</name>
    <dbReference type="NCBI Taxonomy" id="44412"/>
    <lineage>
        <taxon>Eukaryota</taxon>
        <taxon>Fungi</taxon>
        <taxon>Dikarya</taxon>
        <taxon>Ascomycota</taxon>
        <taxon>Pezizomycotina</taxon>
        <taxon>Sordariomycetes</taxon>
        <taxon>Hypocreomycetidae</taxon>
        <taxon>Hypocreales</taxon>
        <taxon>Nectriaceae</taxon>
        <taxon>Fusarium</taxon>
        <taxon>Fusarium burgessii species complex</taxon>
    </lineage>
</organism>
<proteinExistence type="predicted"/>
<evidence type="ECO:0000256" key="1">
    <source>
        <dbReference type="SAM" id="MobiDB-lite"/>
    </source>
</evidence>
<reference evidence="3" key="2">
    <citation type="submission" date="2020-02" db="EMBL/GenBank/DDBJ databases">
        <title>Identification and distribution of gene clusters putatively required for synthesis of sphingolipid metabolism inhibitors in phylogenetically diverse species of the filamentous fungus Fusarium.</title>
        <authorList>
            <person name="Kim H.-S."/>
            <person name="Busman M."/>
            <person name="Brown D.W."/>
            <person name="Divon H."/>
            <person name="Uhlig S."/>
            <person name="Proctor R.H."/>
        </authorList>
    </citation>
    <scope>NUCLEOTIDE SEQUENCE</scope>
    <source>
        <strain evidence="3">NRRL 25174</strain>
    </source>
</reference>
<sequence>MALALDQRIQTWLGNIQPSSDDDPSPIPDPPPYDDFNPKKRRREDSPPRQPRRTLELQPGDPGYNPTKKHNQYPPYIHKIMVDMVKSTRCRPTKIPATSDNRAPSTFQTRYAISYATGTPVRWPIAETVGSDPEPVPQYEQPTSITAEQVSSSATEQIVGYAPASTIHWPQKIKVEPDVEPPPTALTILLKRINDIYAGRGLIPTQFRSMLEGTSLFKEWTWLRGPSSDIHYSPERHKFGNITNPLEVRKIIHQAAVCMKFGAPTSEWNAEVVQRVLEVSLRRENGFGDQLVDFRSTAGCRIDVQGYMSPRPIQPVDFSVYIDPTCDKDPQFTDKIDKLRNRLSNSIFNHIAVRTLAQRPIAFHVHTVAPSADIQCQTRAYVAAQCAFINNVIQLQSRPGSHTPWDWEPHTPAYVLPEFLPTVIVREHKWYLVISKADEEHARIYNIGNTTDSMGVYKIVYALQVLKHWAENEYWPWLQKFLLGSER</sequence>
<feature type="compositionally biased region" description="Polar residues" evidence="1">
    <location>
        <begin position="8"/>
        <end position="17"/>
    </location>
</feature>
<dbReference type="InterPro" id="IPR046797">
    <property type="entry name" value="PDDEXK_12"/>
</dbReference>
<evidence type="ECO:0000259" key="2">
    <source>
        <dbReference type="Pfam" id="PF20516"/>
    </source>
</evidence>
<comment type="caution">
    <text evidence="3">The sequence shown here is derived from an EMBL/GenBank/DDBJ whole genome shotgun (WGS) entry which is preliminary data.</text>
</comment>
<evidence type="ECO:0000313" key="3">
    <source>
        <dbReference type="EMBL" id="KAF4338403.1"/>
    </source>
</evidence>